<gene>
    <name evidence="2" type="ORF">BCR42DRAFT_456499</name>
</gene>
<evidence type="ECO:0000313" key="2">
    <source>
        <dbReference type="EMBL" id="ORZ06209.1"/>
    </source>
</evidence>
<reference evidence="2 3" key="1">
    <citation type="submission" date="2016-07" db="EMBL/GenBank/DDBJ databases">
        <title>Pervasive Adenine N6-methylation of Active Genes in Fungi.</title>
        <authorList>
            <consortium name="DOE Joint Genome Institute"/>
            <person name="Mondo S.J."/>
            <person name="Dannebaum R.O."/>
            <person name="Kuo R.C."/>
            <person name="Labutti K."/>
            <person name="Haridas S."/>
            <person name="Kuo A."/>
            <person name="Salamov A."/>
            <person name="Ahrendt S.R."/>
            <person name="Lipzen A."/>
            <person name="Sullivan W."/>
            <person name="Andreopoulos W.B."/>
            <person name="Clum A."/>
            <person name="Lindquist E."/>
            <person name="Daum C."/>
            <person name="Ramamoorthy G.K."/>
            <person name="Gryganskyi A."/>
            <person name="Culley D."/>
            <person name="Magnuson J.K."/>
            <person name="James T.Y."/>
            <person name="O'Malley M.A."/>
            <person name="Stajich J.E."/>
            <person name="Spatafora J.W."/>
            <person name="Visel A."/>
            <person name="Grigoriev I.V."/>
        </authorList>
    </citation>
    <scope>NUCLEOTIDE SEQUENCE [LARGE SCALE GENOMIC DNA]</scope>
    <source>
        <strain evidence="2 3">NRRL 1336</strain>
    </source>
</reference>
<name>A0A1X2HZU8_9FUNG</name>
<feature type="chain" id="PRO_5012281544" evidence="1">
    <location>
        <begin position="18"/>
        <end position="101"/>
    </location>
</feature>
<protein>
    <submittedName>
        <fullName evidence="2">Uncharacterized protein</fullName>
    </submittedName>
</protein>
<evidence type="ECO:0000313" key="3">
    <source>
        <dbReference type="Proteomes" id="UP000193560"/>
    </source>
</evidence>
<keyword evidence="1" id="KW-0732">Signal</keyword>
<dbReference type="AlphaFoldDB" id="A0A1X2HZU8"/>
<sequence length="101" mass="10744">MKSILGLLCIAATMTIANPTTVSLYYPGQSQPTIQPLEKCFTVANAAGQLPTKATASGFAECAVYIDRECGNLPNPYIHFDVGPSFGVTDVKNIACHHLNT</sequence>
<accession>A0A1X2HZU8</accession>
<dbReference type="EMBL" id="MCGE01000040">
    <property type="protein sequence ID" value="ORZ06209.1"/>
    <property type="molecule type" value="Genomic_DNA"/>
</dbReference>
<organism evidence="2 3">
    <name type="scientific">Absidia repens</name>
    <dbReference type="NCBI Taxonomy" id="90262"/>
    <lineage>
        <taxon>Eukaryota</taxon>
        <taxon>Fungi</taxon>
        <taxon>Fungi incertae sedis</taxon>
        <taxon>Mucoromycota</taxon>
        <taxon>Mucoromycotina</taxon>
        <taxon>Mucoromycetes</taxon>
        <taxon>Mucorales</taxon>
        <taxon>Cunninghamellaceae</taxon>
        <taxon>Absidia</taxon>
    </lineage>
</organism>
<proteinExistence type="predicted"/>
<evidence type="ECO:0000256" key="1">
    <source>
        <dbReference type="SAM" id="SignalP"/>
    </source>
</evidence>
<dbReference type="Proteomes" id="UP000193560">
    <property type="component" value="Unassembled WGS sequence"/>
</dbReference>
<comment type="caution">
    <text evidence="2">The sequence shown here is derived from an EMBL/GenBank/DDBJ whole genome shotgun (WGS) entry which is preliminary data.</text>
</comment>
<feature type="signal peptide" evidence="1">
    <location>
        <begin position="1"/>
        <end position="17"/>
    </location>
</feature>
<keyword evidence="3" id="KW-1185">Reference proteome</keyword>